<name>A0A1G4JVB9_9SACH</name>
<evidence type="ECO:0000259" key="5">
    <source>
        <dbReference type="PROSITE" id="PS51823"/>
    </source>
</evidence>
<dbReference type="STRING" id="1266660.A0A1G4JVB9"/>
<dbReference type="GO" id="GO:0048312">
    <property type="term" value="P:intracellular distribution of mitochondria"/>
    <property type="evidence" value="ECO:0007669"/>
    <property type="project" value="TreeGrafter"/>
</dbReference>
<dbReference type="Pfam" id="PF12807">
    <property type="entry name" value="eIF3_p135"/>
    <property type="match status" value="1"/>
</dbReference>
<dbReference type="OrthoDB" id="1414216at2759"/>
<accession>A0A1G4JVB9</accession>
<sequence length="1235" mass="138480">METKRVDAIAVSVKLPNRKEEVSLELVESSSIQNVYDVLQFSPATRGLTNLELYVKGTRLAGEELLKDLSSGNALKLEVKYKPYTARDVIRHVTILRDTIGFASETLDAVSAFAVATGNQFCEMPLLPVKAAAADKTNETDESKTESSAFDLSSEEASDFQHAVKDVLTQRKSVNEVMKTKGPFVTPCIRSLHLSGYNPVPAFYRTKGHLLYLQAVTLEGEVFHITATTAGFYVNKSTANKFDPTRREDAAKTFVSLLDLLTSQSRKLNEHLKRLEQKVSAVDSICHARPSTTFLCKPWLVSTAPNFNGTYSRFQLDESDFNTERNFNDEFQAIKDMTTGDFQSIVDTEKLTAKVYHEFTTTAVKDAMSIFYDDLVPMNPEAPTQEQIFLKNNVFYSYVGDINGTYSSIGGDAAAFAASNQDLQTVKLLHRVTLSEIHYLLCAVIDFAGRRVLAQTPVPGLLGAMGTVTKQDPDSGETTTEDLNSDVNVVYGLDEATGDILYNQEFDDALESFAKLLHLKKHKVGSSDIKISSHSKGIVGSDKRKYVLDLANSHPLDVRYAKEFYDNVNETDRYPHRQTLVRSELIDKWWASKIESVNAEFEDAFEKKLFAFNPDAYIVDGVEDPLVDEISNYLSDEVVPSVVRDYAAGNSTAPYDGDHLSDTLHKNGINMRYLGRIIELAEQELKQQEVNRESRLAEIKVGNEDHKKWEQEYLLKVENLIKERQAKINQLVQEGKDIPEDLKGNLKLDENDIRKPTKSEAVAVNRDQLVCLIKVSQLEIAARSLKHVLRDYAKNLPVPVVSSLVTYIFNLLFANTYNEEPKAEISDEFYAESAFAFTKLTRANLIDNICNNARRRFNYHLQGDVLAELLEQRFALMRAVSKKFGIQLLNKEYFFTKESFDNFRQAQDKKIRSKLTAPKHTFSSDDFTIIPVIKDGEYKSLSGDNFWAQGAAILNEKQEDGLVLLSQALNIKEEVNGVMHPSVAESYMAMSTIYHTLNKVPEAVLFCRKACTIYERTRGVDSFEVIRCLMNLAILEISNKSPYNGALVLQRILNTLNSLCVTIHPAVVNVHTMLQQAALASKNAKLAIEVLKKISATVLEIENGQPSLAYGYNQSRLGDLYVTLNDYTNSLKAITEAKEIFTKELGLNDETTVQCKQWVSGLQNLLQRQQQQQNLTQTQTAVNTGKPAPTKKSNSSRKEPASNPELANKSVDELMTFIEGGSSKKSNGKKQKKKK</sequence>
<dbReference type="Gene3D" id="3.30.2280.10">
    <property type="entry name" value="Hypothetical protein (hspc210)"/>
    <property type="match status" value="1"/>
</dbReference>
<dbReference type="InterPro" id="IPR027523">
    <property type="entry name" value="CLU_prot"/>
</dbReference>
<evidence type="ECO:0000256" key="2">
    <source>
        <dbReference type="ARBA" id="ARBA00022803"/>
    </source>
</evidence>
<dbReference type="PANTHER" id="PTHR12601">
    <property type="entry name" value="EUKARYOTIC TRANSLATION INITIATION FACTOR 3 SUBUNIT EIF-3"/>
    <property type="match status" value="1"/>
</dbReference>
<feature type="region of interest" description="Disordered" evidence="4">
    <location>
        <begin position="133"/>
        <end position="154"/>
    </location>
</feature>
<feature type="coiled-coil region" evidence="3">
    <location>
        <begin position="678"/>
        <end position="734"/>
    </location>
</feature>
<protein>
    <submittedName>
        <fullName evidence="6">LADA_0G12574g1_1</fullName>
    </submittedName>
</protein>
<dbReference type="CDD" id="cd15466">
    <property type="entry name" value="CLU-central"/>
    <property type="match status" value="1"/>
</dbReference>
<dbReference type="Gene3D" id="1.25.40.10">
    <property type="entry name" value="Tetratricopeptide repeat domain"/>
    <property type="match status" value="2"/>
</dbReference>
<reference evidence="7" key="1">
    <citation type="submission" date="2016-03" db="EMBL/GenBank/DDBJ databases">
        <authorList>
            <person name="Devillers H."/>
        </authorList>
    </citation>
    <scope>NUCLEOTIDE SEQUENCE [LARGE SCALE GENOMIC DNA]</scope>
</reference>
<feature type="compositionally biased region" description="Basic and acidic residues" evidence="4">
    <location>
        <begin position="136"/>
        <end position="145"/>
    </location>
</feature>
<keyword evidence="3" id="KW-0175">Coiled coil</keyword>
<evidence type="ECO:0000256" key="3">
    <source>
        <dbReference type="SAM" id="Coils"/>
    </source>
</evidence>
<dbReference type="SUPFAM" id="SSF48452">
    <property type="entry name" value="TPR-like"/>
    <property type="match status" value="1"/>
</dbReference>
<dbReference type="Proteomes" id="UP000190274">
    <property type="component" value="Chromosome G"/>
</dbReference>
<feature type="compositionally biased region" description="Basic residues" evidence="4">
    <location>
        <begin position="1226"/>
        <end position="1235"/>
    </location>
</feature>
<evidence type="ECO:0000313" key="7">
    <source>
        <dbReference type="Proteomes" id="UP000190274"/>
    </source>
</evidence>
<keyword evidence="1" id="KW-0963">Cytoplasm</keyword>
<dbReference type="InterPro" id="IPR023231">
    <property type="entry name" value="GSKIP_dom_sf"/>
</dbReference>
<dbReference type="InterPro" id="IPR028275">
    <property type="entry name" value="CLU_N"/>
</dbReference>
<keyword evidence="2" id="KW-0802">TPR repeat</keyword>
<proteinExistence type="predicted"/>
<evidence type="ECO:0000313" key="6">
    <source>
        <dbReference type="EMBL" id="SCU94966.1"/>
    </source>
</evidence>
<dbReference type="AlphaFoldDB" id="A0A1G4JVB9"/>
<organism evidence="6 7">
    <name type="scientific">Lachancea dasiensis</name>
    <dbReference type="NCBI Taxonomy" id="1072105"/>
    <lineage>
        <taxon>Eukaryota</taxon>
        <taxon>Fungi</taxon>
        <taxon>Dikarya</taxon>
        <taxon>Ascomycota</taxon>
        <taxon>Saccharomycotina</taxon>
        <taxon>Saccharomycetes</taxon>
        <taxon>Saccharomycetales</taxon>
        <taxon>Saccharomycetaceae</taxon>
        <taxon>Lachancea</taxon>
    </lineage>
</organism>
<dbReference type="EMBL" id="LT598457">
    <property type="protein sequence ID" value="SCU94966.1"/>
    <property type="molecule type" value="Genomic_DNA"/>
</dbReference>
<dbReference type="FunFam" id="3.30.2280.10:FF:000002">
    <property type="entry name" value="Clustered mitochondria protein homolog"/>
    <property type="match status" value="1"/>
</dbReference>
<dbReference type="Pfam" id="PF15044">
    <property type="entry name" value="CLU_N"/>
    <property type="match status" value="1"/>
</dbReference>
<dbReference type="GO" id="GO:0003729">
    <property type="term" value="F:mRNA binding"/>
    <property type="evidence" value="ECO:0007669"/>
    <property type="project" value="TreeGrafter"/>
</dbReference>
<feature type="domain" description="Clu" evidence="5">
    <location>
        <begin position="300"/>
        <end position="561"/>
    </location>
</feature>
<dbReference type="GO" id="GO:0005737">
    <property type="term" value="C:cytoplasm"/>
    <property type="evidence" value="ECO:0007669"/>
    <property type="project" value="TreeGrafter"/>
</dbReference>
<evidence type="ECO:0000256" key="4">
    <source>
        <dbReference type="SAM" id="MobiDB-lite"/>
    </source>
</evidence>
<dbReference type="PANTHER" id="PTHR12601:SF6">
    <property type="entry name" value="CLUSTERED MITOCHONDRIA PROTEIN HOMOLOG"/>
    <property type="match status" value="1"/>
</dbReference>
<gene>
    <name evidence="6" type="ORF">LADA_0G12574G</name>
</gene>
<dbReference type="InterPro" id="IPR025697">
    <property type="entry name" value="CLU_dom"/>
</dbReference>
<evidence type="ECO:0000256" key="1">
    <source>
        <dbReference type="ARBA" id="ARBA00022490"/>
    </source>
</evidence>
<feature type="region of interest" description="Disordered" evidence="4">
    <location>
        <begin position="1174"/>
        <end position="1235"/>
    </location>
</feature>
<dbReference type="InterPro" id="IPR033646">
    <property type="entry name" value="CLU-central"/>
</dbReference>
<keyword evidence="7" id="KW-1185">Reference proteome</keyword>
<dbReference type="InterPro" id="IPR011990">
    <property type="entry name" value="TPR-like_helical_dom_sf"/>
</dbReference>
<dbReference type="SUPFAM" id="SSF103107">
    <property type="entry name" value="Hypothetical protein c14orf129, hspc210"/>
    <property type="match status" value="1"/>
</dbReference>
<dbReference type="Pfam" id="PF13236">
    <property type="entry name" value="CLU"/>
    <property type="match status" value="1"/>
</dbReference>
<dbReference type="PROSITE" id="PS51823">
    <property type="entry name" value="CLU"/>
    <property type="match status" value="1"/>
</dbReference>